<evidence type="ECO:0000313" key="1">
    <source>
        <dbReference type="EMBL" id="KAF3031239.1"/>
    </source>
</evidence>
<dbReference type="EMBL" id="SWKV01000176">
    <property type="protein sequence ID" value="KAF3031239.1"/>
    <property type="molecule type" value="Genomic_DNA"/>
</dbReference>
<dbReference type="Proteomes" id="UP000758155">
    <property type="component" value="Unassembled WGS sequence"/>
</dbReference>
<keyword evidence="2" id="KW-1185">Reference proteome</keyword>
<proteinExistence type="predicted"/>
<dbReference type="AlphaFoldDB" id="A0A9P5BU81"/>
<reference evidence="1" key="1">
    <citation type="submission" date="2019-04" db="EMBL/GenBank/DDBJ databases">
        <title>Sequencing of skin fungus with MAO and IRED activity.</title>
        <authorList>
            <person name="Marsaioli A.J."/>
            <person name="Bonatto J.M.C."/>
            <person name="Reis Junior O."/>
        </authorList>
    </citation>
    <scope>NUCLEOTIDE SEQUENCE</scope>
    <source>
        <strain evidence="1">28M1</strain>
    </source>
</reference>
<protein>
    <submittedName>
        <fullName evidence="1">Uncharacterized protein</fullName>
    </submittedName>
</protein>
<sequence>MKYRGPGFHQRFHGNKLGLYVADDADRFEKYMAENGYGKPVDVWFKSIATILDLQFDLQGHWKE</sequence>
<organism evidence="1 2">
    <name type="scientific">Didymella heteroderae</name>
    <dbReference type="NCBI Taxonomy" id="1769908"/>
    <lineage>
        <taxon>Eukaryota</taxon>
        <taxon>Fungi</taxon>
        <taxon>Dikarya</taxon>
        <taxon>Ascomycota</taxon>
        <taxon>Pezizomycotina</taxon>
        <taxon>Dothideomycetes</taxon>
        <taxon>Pleosporomycetidae</taxon>
        <taxon>Pleosporales</taxon>
        <taxon>Pleosporineae</taxon>
        <taxon>Didymellaceae</taxon>
        <taxon>Didymella</taxon>
    </lineage>
</organism>
<accession>A0A9P5BU81</accession>
<dbReference type="InterPro" id="IPR025332">
    <property type="entry name" value="DUF4238"/>
</dbReference>
<dbReference type="OrthoDB" id="5340163at2759"/>
<feature type="non-terminal residue" evidence="1">
    <location>
        <position position="64"/>
    </location>
</feature>
<dbReference type="Pfam" id="PF14022">
    <property type="entry name" value="DUF4238"/>
    <property type="match status" value="1"/>
</dbReference>
<name>A0A9P5BU81_9PLEO</name>
<comment type="caution">
    <text evidence="1">The sequence shown here is derived from an EMBL/GenBank/DDBJ whole genome shotgun (WGS) entry which is preliminary data.</text>
</comment>
<evidence type="ECO:0000313" key="2">
    <source>
        <dbReference type="Proteomes" id="UP000758155"/>
    </source>
</evidence>
<gene>
    <name evidence="1" type="ORF">E8E12_001528</name>
</gene>